<keyword evidence="4 8" id="KW-0963">Cytoplasm</keyword>
<dbReference type="GO" id="GO:0051156">
    <property type="term" value="P:glucose 6-phosphate metabolic process"/>
    <property type="evidence" value="ECO:0007669"/>
    <property type="project" value="TreeGrafter"/>
</dbReference>
<organism evidence="10 11">
    <name type="scientific">Salinibacillus xinjiangensis</name>
    <dbReference type="NCBI Taxonomy" id="1229268"/>
    <lineage>
        <taxon>Bacteria</taxon>
        <taxon>Bacillati</taxon>
        <taxon>Bacillota</taxon>
        <taxon>Bacilli</taxon>
        <taxon>Bacillales</taxon>
        <taxon>Bacillaceae</taxon>
        <taxon>Salinibacillus</taxon>
    </lineage>
</organism>
<comment type="function">
    <text evidence="8">Catalyzes the reversible isomerization of glucose-6-phosphate to fructose-6-phosphate.</text>
</comment>
<evidence type="ECO:0000313" key="10">
    <source>
        <dbReference type="EMBL" id="MRG85203.1"/>
    </source>
</evidence>
<evidence type="ECO:0000256" key="1">
    <source>
        <dbReference type="ARBA" id="ARBA00004926"/>
    </source>
</evidence>
<evidence type="ECO:0000256" key="6">
    <source>
        <dbReference type="ARBA" id="ARBA00023235"/>
    </source>
</evidence>
<dbReference type="RefSeq" id="WP_323741814.1">
    <property type="nucleotide sequence ID" value="NZ_WJNH01000001.1"/>
</dbReference>
<comment type="subcellular location">
    <subcellularLocation>
        <location evidence="8">Cytoplasm</location>
    </subcellularLocation>
</comment>
<accession>A0A6G1X2I9</accession>
<feature type="modified residue" description="Phosphothreonine" evidence="8">
    <location>
        <position position="38"/>
    </location>
</feature>
<dbReference type="GO" id="GO:0005829">
    <property type="term" value="C:cytosol"/>
    <property type="evidence" value="ECO:0007669"/>
    <property type="project" value="TreeGrafter"/>
</dbReference>
<evidence type="ECO:0000256" key="3">
    <source>
        <dbReference type="ARBA" id="ARBA00022432"/>
    </source>
</evidence>
<evidence type="ECO:0000256" key="8">
    <source>
        <dbReference type="HAMAP-Rule" id="MF_00473"/>
    </source>
</evidence>
<dbReference type="UniPathway" id="UPA00109">
    <property type="reaction ID" value="UER00181"/>
</dbReference>
<comment type="pathway">
    <text evidence="8">Carbohydrate biosynthesis; gluconeogenesis.</text>
</comment>
<dbReference type="PROSITE" id="PS51463">
    <property type="entry name" value="P_GLUCOSE_ISOMERASE_3"/>
    <property type="match status" value="1"/>
</dbReference>
<dbReference type="NCBIfam" id="NF010697">
    <property type="entry name" value="PRK14097.1"/>
    <property type="match status" value="1"/>
</dbReference>
<gene>
    <name evidence="8" type="primary">pgi</name>
    <name evidence="10" type="ORF">GH754_02540</name>
</gene>
<feature type="active site" evidence="8">
    <location>
        <position position="425"/>
    </location>
</feature>
<evidence type="ECO:0000256" key="7">
    <source>
        <dbReference type="ARBA" id="ARBA00029321"/>
    </source>
</evidence>
<comment type="catalytic activity">
    <reaction evidence="7 8 9">
        <text>alpha-D-glucose 6-phosphate = beta-D-fructose 6-phosphate</text>
        <dbReference type="Rhea" id="RHEA:11816"/>
        <dbReference type="ChEBI" id="CHEBI:57634"/>
        <dbReference type="ChEBI" id="CHEBI:58225"/>
        <dbReference type="EC" id="5.3.1.9"/>
    </reaction>
</comment>
<comment type="similarity">
    <text evidence="2 8 9">Belongs to the GPI family.</text>
</comment>
<dbReference type="InterPro" id="IPR035476">
    <property type="entry name" value="SIS_PGI_1"/>
</dbReference>
<reference evidence="10 11" key="1">
    <citation type="submission" date="2019-11" db="EMBL/GenBank/DDBJ databases">
        <authorList>
            <person name="Li J."/>
        </authorList>
    </citation>
    <scope>NUCLEOTIDE SEQUENCE [LARGE SCALE GENOMIC DNA]</scope>
    <source>
        <strain evidence="10 11">J4</strain>
    </source>
</reference>
<dbReference type="EMBL" id="WJNH01000001">
    <property type="protein sequence ID" value="MRG85203.1"/>
    <property type="molecule type" value="Genomic_DNA"/>
</dbReference>
<dbReference type="CDD" id="cd05015">
    <property type="entry name" value="SIS_PGI_1"/>
    <property type="match status" value="1"/>
</dbReference>
<dbReference type="SUPFAM" id="SSF53697">
    <property type="entry name" value="SIS domain"/>
    <property type="match status" value="1"/>
</dbReference>
<dbReference type="InterPro" id="IPR001672">
    <property type="entry name" value="G6P_Isomerase"/>
</dbReference>
<dbReference type="PANTHER" id="PTHR11469">
    <property type="entry name" value="GLUCOSE-6-PHOSPHATE ISOMERASE"/>
    <property type="match status" value="1"/>
</dbReference>
<dbReference type="Proteomes" id="UP000480185">
    <property type="component" value="Unassembled WGS sequence"/>
</dbReference>
<dbReference type="PRINTS" id="PR00662">
    <property type="entry name" value="G6PISOMERASE"/>
</dbReference>
<proteinExistence type="inferred from homology"/>
<dbReference type="GO" id="GO:0006096">
    <property type="term" value="P:glycolytic process"/>
    <property type="evidence" value="ECO:0007669"/>
    <property type="project" value="UniProtKB-UniRule"/>
</dbReference>
<feature type="active site" description="Proton donor" evidence="8">
    <location>
        <position position="290"/>
    </location>
</feature>
<evidence type="ECO:0000256" key="2">
    <source>
        <dbReference type="ARBA" id="ARBA00006604"/>
    </source>
</evidence>
<keyword evidence="3 8" id="KW-0312">Gluconeogenesis</keyword>
<dbReference type="FunFam" id="3.40.50.10490:FF:000015">
    <property type="entry name" value="Glucose-6-phosphate isomerase"/>
    <property type="match status" value="1"/>
</dbReference>
<dbReference type="InterPro" id="IPR046348">
    <property type="entry name" value="SIS_dom_sf"/>
</dbReference>
<evidence type="ECO:0000256" key="5">
    <source>
        <dbReference type="ARBA" id="ARBA00023152"/>
    </source>
</evidence>
<sequence length="449" mass="50419">MTHIQFRYDYAEQFIQEHELGLMDDATKAAHVSLHNKTGAGNDFLGWLDLPNAYDKEEFARVKNAANKIQQNSDVLIVIGIGGSYLGAKAAIEALNHSFYNMLDQEKRQTPQVLFVGNNISGPYVKELFDVLEGKDVSVNVISKSGTTTEPAMAFRVFRKFLEDKYGKEEAKQRIFATTDKEKGALKTLATDEGYETFVIPDDVGGRFSVLTAVGLLPIAVTGVDIDEMMKGAQLATQELNENNVSSNIAYQYAAIRNILYQKGKSVELLINYEPSLQYFSEWWKQLFGESEGKDQKGIYPSSANFTTDLHSLGQYIQDGRKQMFETVIQVNQPRQDVDIPNDEQNLDGLNYLLGKTFDDVNKKAFEGTVLAHTDGQVPNLVIEIPQLDAFTFGYLVYFFEKACAISGYLLGVNPFDQPGVEDYKKNMFALLGKPGFEEEKEKLEKRTK</sequence>
<dbReference type="UniPathway" id="UPA00138"/>
<dbReference type="EC" id="5.3.1.9" evidence="8"/>
<keyword evidence="6 8" id="KW-0413">Isomerase</keyword>
<dbReference type="CDD" id="cd05016">
    <property type="entry name" value="SIS_PGI_2"/>
    <property type="match status" value="1"/>
</dbReference>
<dbReference type="PROSITE" id="PS00765">
    <property type="entry name" value="P_GLUCOSE_ISOMERASE_1"/>
    <property type="match status" value="1"/>
</dbReference>
<comment type="caution">
    <text evidence="8">Lacks conserved residue(s) required for the propagation of feature annotation.</text>
</comment>
<dbReference type="Gene3D" id="3.40.50.10490">
    <property type="entry name" value="Glucose-6-phosphate isomerase like protein, domain 1"/>
    <property type="match status" value="3"/>
</dbReference>
<dbReference type="GO" id="GO:0004347">
    <property type="term" value="F:glucose-6-phosphate isomerase activity"/>
    <property type="evidence" value="ECO:0007669"/>
    <property type="project" value="UniProtKB-UniRule"/>
</dbReference>
<dbReference type="GO" id="GO:0006094">
    <property type="term" value="P:gluconeogenesis"/>
    <property type="evidence" value="ECO:0007669"/>
    <property type="project" value="UniProtKB-UniRule"/>
</dbReference>
<dbReference type="HAMAP" id="MF_00473">
    <property type="entry name" value="G6P_isomerase"/>
    <property type="match status" value="1"/>
</dbReference>
<protein>
    <recommendedName>
        <fullName evidence="8">Glucose-6-phosphate isomerase</fullName>
        <shortName evidence="8">GPI</shortName>
        <ecNumber evidence="8">5.3.1.9</ecNumber>
    </recommendedName>
    <alternativeName>
        <fullName evidence="8">Phosphoglucose isomerase</fullName>
        <shortName evidence="8">PGI</shortName>
    </alternativeName>
    <alternativeName>
        <fullName evidence="8">Phosphohexose isomerase</fullName>
        <shortName evidence="8">PHI</shortName>
    </alternativeName>
</protein>
<dbReference type="InterPro" id="IPR018189">
    <property type="entry name" value="Phosphoglucose_isomerase_CS"/>
</dbReference>
<evidence type="ECO:0000256" key="4">
    <source>
        <dbReference type="ARBA" id="ARBA00022490"/>
    </source>
</evidence>
<dbReference type="FunFam" id="3.40.50.10490:FF:000016">
    <property type="entry name" value="Glucose-6-phosphate isomerase"/>
    <property type="match status" value="1"/>
</dbReference>
<dbReference type="InterPro" id="IPR035482">
    <property type="entry name" value="SIS_PGI_2"/>
</dbReference>
<dbReference type="AlphaFoldDB" id="A0A6G1X2I9"/>
<dbReference type="PANTHER" id="PTHR11469:SF1">
    <property type="entry name" value="GLUCOSE-6-PHOSPHATE ISOMERASE"/>
    <property type="match status" value="1"/>
</dbReference>
<dbReference type="Pfam" id="PF00342">
    <property type="entry name" value="PGI"/>
    <property type="match status" value="1"/>
</dbReference>
<keyword evidence="8" id="KW-0597">Phosphoprotein</keyword>
<comment type="pathway">
    <text evidence="1 8 9">Carbohydrate degradation; glycolysis; D-glyceraldehyde 3-phosphate and glycerone phosphate from D-glucose: step 2/4.</text>
</comment>
<dbReference type="PROSITE" id="PS00174">
    <property type="entry name" value="P_GLUCOSE_ISOMERASE_2"/>
    <property type="match status" value="1"/>
</dbReference>
<evidence type="ECO:0000256" key="9">
    <source>
        <dbReference type="RuleBase" id="RU000612"/>
    </source>
</evidence>
<keyword evidence="5 8" id="KW-0324">Glycolysis</keyword>
<comment type="caution">
    <text evidence="10">The sequence shown here is derived from an EMBL/GenBank/DDBJ whole genome shotgun (WGS) entry which is preliminary data.</text>
</comment>
<dbReference type="GO" id="GO:0097367">
    <property type="term" value="F:carbohydrate derivative binding"/>
    <property type="evidence" value="ECO:0007669"/>
    <property type="project" value="InterPro"/>
</dbReference>
<evidence type="ECO:0000313" key="11">
    <source>
        <dbReference type="Proteomes" id="UP000480185"/>
    </source>
</evidence>
<name>A0A6G1X2I9_9BACI</name>
<dbReference type="GO" id="GO:0048029">
    <property type="term" value="F:monosaccharide binding"/>
    <property type="evidence" value="ECO:0007669"/>
    <property type="project" value="TreeGrafter"/>
</dbReference>
<keyword evidence="11" id="KW-1185">Reference proteome</keyword>